<dbReference type="OrthoDB" id="1144611at2"/>
<protein>
    <recommendedName>
        <fullName evidence="3">SpoIIAA-like</fullName>
    </recommendedName>
</protein>
<name>A0A1K2IKR3_9FLAO</name>
<accession>A0A1K2IKR3</accession>
<dbReference type="EMBL" id="FPKV01000002">
    <property type="protein sequence ID" value="SFZ92894.1"/>
    <property type="molecule type" value="Genomic_DNA"/>
</dbReference>
<gene>
    <name evidence="1" type="ORF">SAMN05428642_1021062</name>
</gene>
<sequence>MISVKDSDFFKEVIKEFNYSFGNVYVFEEFVISELNHGETIGWEQTKLIVDDVTLFFNSNGENVIYIANRINSYSVVATDWLKFLKQRYSLKAYCIVSGNNVGSINSTIEKLFFNKKIKHFKTLYEAVNFVKIGLLEIA</sequence>
<keyword evidence="2" id="KW-1185">Reference proteome</keyword>
<reference evidence="1 2" key="1">
    <citation type="submission" date="2016-10" db="EMBL/GenBank/DDBJ databases">
        <authorList>
            <person name="de Groot N.N."/>
        </authorList>
    </citation>
    <scope>NUCLEOTIDE SEQUENCE [LARGE SCALE GENOMIC DNA]</scope>
    <source>
        <strain evidence="1 2">DSM 18180</strain>
    </source>
</reference>
<dbReference type="STRING" id="369401.SAMN05428642_1021062"/>
<proteinExistence type="predicted"/>
<evidence type="ECO:0008006" key="3">
    <source>
        <dbReference type="Google" id="ProtNLM"/>
    </source>
</evidence>
<evidence type="ECO:0000313" key="1">
    <source>
        <dbReference type="EMBL" id="SFZ92894.1"/>
    </source>
</evidence>
<evidence type="ECO:0000313" key="2">
    <source>
        <dbReference type="Proteomes" id="UP000182544"/>
    </source>
</evidence>
<organism evidence="1 2">
    <name type="scientific">Flaviramulus basaltis</name>
    <dbReference type="NCBI Taxonomy" id="369401"/>
    <lineage>
        <taxon>Bacteria</taxon>
        <taxon>Pseudomonadati</taxon>
        <taxon>Bacteroidota</taxon>
        <taxon>Flavobacteriia</taxon>
        <taxon>Flavobacteriales</taxon>
        <taxon>Flavobacteriaceae</taxon>
        <taxon>Flaviramulus</taxon>
    </lineage>
</organism>
<dbReference type="Proteomes" id="UP000182544">
    <property type="component" value="Unassembled WGS sequence"/>
</dbReference>
<dbReference type="AlphaFoldDB" id="A0A1K2IKR3"/>
<dbReference type="RefSeq" id="WP_072402365.1">
    <property type="nucleotide sequence ID" value="NZ_FPKV01000002.1"/>
</dbReference>